<sequence length="111" mass="13241">MTQNDDVFGYTDVYWTGITTLELAKAIDQAIHQDLSGLYHLVPDKKISKYELLKLIKEIWKKPIKIFKKNVPISDKSLINTKTNFHYNIPDYQTMLKELFNWMNKVEYYSY</sequence>
<comment type="caution">
    <text evidence="1">The sequence shown here is derived from an EMBL/GenBank/DDBJ whole genome shotgun (WGS) entry which is preliminary data.</text>
</comment>
<accession>A0A0F8YHA9</accession>
<dbReference type="SUPFAM" id="SSF51735">
    <property type="entry name" value="NAD(P)-binding Rossmann-fold domains"/>
    <property type="match status" value="1"/>
</dbReference>
<dbReference type="AlphaFoldDB" id="A0A0F8YHA9"/>
<evidence type="ECO:0008006" key="2">
    <source>
        <dbReference type="Google" id="ProtNLM"/>
    </source>
</evidence>
<proteinExistence type="predicted"/>
<dbReference type="EMBL" id="LAZR01056938">
    <property type="protein sequence ID" value="KKK73105.1"/>
    <property type="molecule type" value="Genomic_DNA"/>
</dbReference>
<protein>
    <recommendedName>
        <fullName evidence="2">RmlD-like substrate binding domain-containing protein</fullName>
    </recommendedName>
</protein>
<dbReference type="Gene3D" id="3.40.50.720">
    <property type="entry name" value="NAD(P)-binding Rossmann-like Domain"/>
    <property type="match status" value="1"/>
</dbReference>
<reference evidence="1" key="1">
    <citation type="journal article" date="2015" name="Nature">
        <title>Complex archaea that bridge the gap between prokaryotes and eukaryotes.</title>
        <authorList>
            <person name="Spang A."/>
            <person name="Saw J.H."/>
            <person name="Jorgensen S.L."/>
            <person name="Zaremba-Niedzwiedzka K."/>
            <person name="Martijn J."/>
            <person name="Lind A.E."/>
            <person name="van Eijk R."/>
            <person name="Schleper C."/>
            <person name="Guy L."/>
            <person name="Ettema T.J."/>
        </authorList>
    </citation>
    <scope>NUCLEOTIDE SEQUENCE</scope>
</reference>
<name>A0A0F8YHA9_9ZZZZ</name>
<gene>
    <name evidence="1" type="ORF">LCGC14_2897180</name>
</gene>
<dbReference type="InterPro" id="IPR036291">
    <property type="entry name" value="NAD(P)-bd_dom_sf"/>
</dbReference>
<organism evidence="1">
    <name type="scientific">marine sediment metagenome</name>
    <dbReference type="NCBI Taxonomy" id="412755"/>
    <lineage>
        <taxon>unclassified sequences</taxon>
        <taxon>metagenomes</taxon>
        <taxon>ecological metagenomes</taxon>
    </lineage>
</organism>
<evidence type="ECO:0000313" key="1">
    <source>
        <dbReference type="EMBL" id="KKK73105.1"/>
    </source>
</evidence>